<sequence length="286" mass="29836">MVFGRLKKKQQNLPAEDTTPADAPVEVAETAEAAGPTDPAVTTDAGPTDPDSDSVDPGSTEPVGTPTAADAEPAAGIVVSRSNGPFDVSEKDSDAGYIDLGALRIGAAEGLQLRLEVEEKTKRVIAVTLDLNGSNLQLQVFAAPRTDGLWDEIRSQIGVSVGAQGGTVQDRVGSFGTELVAKLPAQTPEGQPGYRVARFIGVDGPRWFLRGVIGGPAAINREAAAPMEELFRNVVVVRGDHPLPPRELLQLRLPKETASAAPAAAAAPKPDLTDPLKRGPEITHIG</sequence>
<evidence type="ECO:0000256" key="1">
    <source>
        <dbReference type="SAM" id="MobiDB-lite"/>
    </source>
</evidence>
<organism evidence="2 3">
    <name type="scientific">Arthrobacter flavus</name>
    <dbReference type="NCBI Taxonomy" id="95172"/>
    <lineage>
        <taxon>Bacteria</taxon>
        <taxon>Bacillati</taxon>
        <taxon>Actinomycetota</taxon>
        <taxon>Actinomycetes</taxon>
        <taxon>Micrococcales</taxon>
        <taxon>Micrococcaceae</taxon>
        <taxon>Arthrobacter</taxon>
    </lineage>
</organism>
<dbReference type="EMBL" id="JBHUGA010000067">
    <property type="protein sequence ID" value="MFD1848090.1"/>
    <property type="molecule type" value="Genomic_DNA"/>
</dbReference>
<evidence type="ECO:0000313" key="3">
    <source>
        <dbReference type="Proteomes" id="UP001597307"/>
    </source>
</evidence>
<reference evidence="3" key="1">
    <citation type="journal article" date="2019" name="Int. J. Syst. Evol. Microbiol.">
        <title>The Global Catalogue of Microorganisms (GCM) 10K type strain sequencing project: providing services to taxonomists for standard genome sequencing and annotation.</title>
        <authorList>
            <consortium name="The Broad Institute Genomics Platform"/>
            <consortium name="The Broad Institute Genome Sequencing Center for Infectious Disease"/>
            <person name="Wu L."/>
            <person name="Ma J."/>
        </authorList>
    </citation>
    <scope>NUCLEOTIDE SEQUENCE [LARGE SCALE GENOMIC DNA]</scope>
    <source>
        <strain evidence="3">JCM 11496</strain>
    </source>
</reference>
<protein>
    <submittedName>
        <fullName evidence="2">DUF3710 domain-containing protein</fullName>
    </submittedName>
</protein>
<keyword evidence="3" id="KW-1185">Reference proteome</keyword>
<feature type="compositionally biased region" description="Low complexity" evidence="1">
    <location>
        <begin position="259"/>
        <end position="268"/>
    </location>
</feature>
<accession>A0ABW4QBH2</accession>
<feature type="compositionally biased region" description="Basic residues" evidence="1">
    <location>
        <begin position="1"/>
        <end position="10"/>
    </location>
</feature>
<dbReference type="Proteomes" id="UP001597307">
    <property type="component" value="Unassembled WGS sequence"/>
</dbReference>
<comment type="caution">
    <text evidence="2">The sequence shown here is derived from an EMBL/GenBank/DDBJ whole genome shotgun (WGS) entry which is preliminary data.</text>
</comment>
<dbReference type="InterPro" id="IPR022183">
    <property type="entry name" value="DUF3710"/>
</dbReference>
<feature type="region of interest" description="Disordered" evidence="1">
    <location>
        <begin position="1"/>
        <end position="76"/>
    </location>
</feature>
<gene>
    <name evidence="2" type="ORF">ACFSFX_16010</name>
</gene>
<feature type="compositionally biased region" description="Low complexity" evidence="1">
    <location>
        <begin position="20"/>
        <end position="37"/>
    </location>
</feature>
<dbReference type="Pfam" id="PF12502">
    <property type="entry name" value="DUF3710"/>
    <property type="match status" value="1"/>
</dbReference>
<proteinExistence type="predicted"/>
<feature type="compositionally biased region" description="Basic and acidic residues" evidence="1">
    <location>
        <begin position="271"/>
        <end position="286"/>
    </location>
</feature>
<evidence type="ECO:0000313" key="2">
    <source>
        <dbReference type="EMBL" id="MFD1848090.1"/>
    </source>
</evidence>
<dbReference type="RefSeq" id="WP_343881539.1">
    <property type="nucleotide sequence ID" value="NZ_BAAAIJ010000059.1"/>
</dbReference>
<name>A0ABW4QBH2_9MICC</name>
<feature type="region of interest" description="Disordered" evidence="1">
    <location>
        <begin position="259"/>
        <end position="286"/>
    </location>
</feature>